<protein>
    <submittedName>
        <fullName evidence="2">Uncharacterized protein</fullName>
    </submittedName>
</protein>
<keyword evidence="3" id="KW-1185">Reference proteome</keyword>
<keyword evidence="1" id="KW-1133">Transmembrane helix</keyword>
<dbReference type="EMBL" id="GL433835">
    <property type="protein sequence ID" value="EFN59738.1"/>
    <property type="molecule type" value="Genomic_DNA"/>
</dbReference>
<dbReference type="KEGG" id="cvr:CHLNCDRAFT_133341"/>
<accession>E1Z2W5</accession>
<evidence type="ECO:0000313" key="2">
    <source>
        <dbReference type="EMBL" id="EFN59738.1"/>
    </source>
</evidence>
<sequence length="125" mass="13711">MERFAGGDRINRQVTSGPPADLFVLVLCTAGLHRFGAAILEAPPGWRAALLAWQVLMIAGSAAILTWRLRWRKSYLPHRELSAVFMRLICMGFGLGSRMVQQVLNDTPVPMADRGGPVPQQAAEN</sequence>
<organism evidence="3">
    <name type="scientific">Chlorella variabilis</name>
    <name type="common">Green alga</name>
    <dbReference type="NCBI Taxonomy" id="554065"/>
    <lineage>
        <taxon>Eukaryota</taxon>
        <taxon>Viridiplantae</taxon>
        <taxon>Chlorophyta</taxon>
        <taxon>core chlorophytes</taxon>
        <taxon>Trebouxiophyceae</taxon>
        <taxon>Chlorellales</taxon>
        <taxon>Chlorellaceae</taxon>
        <taxon>Chlorella clade</taxon>
        <taxon>Chlorella</taxon>
    </lineage>
</organism>
<evidence type="ECO:0000256" key="1">
    <source>
        <dbReference type="SAM" id="Phobius"/>
    </source>
</evidence>
<proteinExistence type="predicted"/>
<gene>
    <name evidence="2" type="ORF">CHLNCDRAFT_133341</name>
</gene>
<dbReference type="RefSeq" id="XP_005851840.1">
    <property type="nucleotide sequence ID" value="XM_005851778.1"/>
</dbReference>
<feature type="transmembrane region" description="Helical" evidence="1">
    <location>
        <begin position="20"/>
        <end position="40"/>
    </location>
</feature>
<keyword evidence="1" id="KW-0812">Transmembrane</keyword>
<reference evidence="2 3" key="1">
    <citation type="journal article" date="2010" name="Plant Cell">
        <title>The Chlorella variabilis NC64A genome reveals adaptation to photosymbiosis, coevolution with viruses, and cryptic sex.</title>
        <authorList>
            <person name="Blanc G."/>
            <person name="Duncan G."/>
            <person name="Agarkova I."/>
            <person name="Borodovsky M."/>
            <person name="Gurnon J."/>
            <person name="Kuo A."/>
            <person name="Lindquist E."/>
            <person name="Lucas S."/>
            <person name="Pangilinan J."/>
            <person name="Polle J."/>
            <person name="Salamov A."/>
            <person name="Terry A."/>
            <person name="Yamada T."/>
            <person name="Dunigan D.D."/>
            <person name="Grigoriev I.V."/>
            <person name="Claverie J.M."/>
            <person name="Van Etten J.L."/>
        </authorList>
    </citation>
    <scope>NUCLEOTIDE SEQUENCE [LARGE SCALE GENOMIC DNA]</scope>
    <source>
        <strain evidence="2 3">NC64A</strain>
    </source>
</reference>
<dbReference type="AlphaFoldDB" id="E1Z2W5"/>
<dbReference type="GeneID" id="17359099"/>
<dbReference type="InParanoid" id="E1Z2W5"/>
<feature type="transmembrane region" description="Helical" evidence="1">
    <location>
        <begin position="46"/>
        <end position="69"/>
    </location>
</feature>
<keyword evidence="1" id="KW-0472">Membrane</keyword>
<name>E1Z2W5_CHLVA</name>
<dbReference type="Proteomes" id="UP000008141">
    <property type="component" value="Unassembled WGS sequence"/>
</dbReference>
<evidence type="ECO:0000313" key="3">
    <source>
        <dbReference type="Proteomes" id="UP000008141"/>
    </source>
</evidence>